<evidence type="ECO:0000259" key="1">
    <source>
        <dbReference type="PROSITE" id="PS51186"/>
    </source>
</evidence>
<reference evidence="2 3" key="1">
    <citation type="journal article" date="2014" name="PLoS Genet.">
        <title>Analysis of the Phlebiopsis gigantea genome, transcriptome and secretome provides insight into its pioneer colonization strategies of wood.</title>
        <authorList>
            <person name="Hori C."/>
            <person name="Ishida T."/>
            <person name="Igarashi K."/>
            <person name="Samejima M."/>
            <person name="Suzuki H."/>
            <person name="Master E."/>
            <person name="Ferreira P."/>
            <person name="Ruiz-Duenas F.J."/>
            <person name="Held B."/>
            <person name="Canessa P."/>
            <person name="Larrondo L.F."/>
            <person name="Schmoll M."/>
            <person name="Druzhinina I.S."/>
            <person name="Kubicek C.P."/>
            <person name="Gaskell J.A."/>
            <person name="Kersten P."/>
            <person name="St John F."/>
            <person name="Glasner J."/>
            <person name="Sabat G."/>
            <person name="Splinter BonDurant S."/>
            <person name="Syed K."/>
            <person name="Yadav J."/>
            <person name="Mgbeahuruike A.C."/>
            <person name="Kovalchuk A."/>
            <person name="Asiegbu F.O."/>
            <person name="Lackner G."/>
            <person name="Hoffmeister D."/>
            <person name="Rencoret J."/>
            <person name="Gutierrez A."/>
            <person name="Sun H."/>
            <person name="Lindquist E."/>
            <person name="Barry K."/>
            <person name="Riley R."/>
            <person name="Grigoriev I.V."/>
            <person name="Henrissat B."/>
            <person name="Kues U."/>
            <person name="Berka R.M."/>
            <person name="Martinez A.T."/>
            <person name="Covert S.F."/>
            <person name="Blanchette R.A."/>
            <person name="Cullen D."/>
        </authorList>
    </citation>
    <scope>NUCLEOTIDE SEQUENCE [LARGE SCALE GENOMIC DNA]</scope>
    <source>
        <strain evidence="2 3">11061_1 CR5-6</strain>
    </source>
</reference>
<dbReference type="HOGENOM" id="CLU_074876_0_0_1"/>
<dbReference type="InterPro" id="IPR000182">
    <property type="entry name" value="GNAT_dom"/>
</dbReference>
<keyword evidence="3" id="KW-1185">Reference proteome</keyword>
<dbReference type="InterPro" id="IPR052523">
    <property type="entry name" value="Trichothecene_AcTrans"/>
</dbReference>
<sequence>METHSVDRATLNTNEDVIPERMRYGHIACAADASMANLTDDPLVVYISDGPQEGGGGLLRAVQKSANSYAWWREVEHEVAWTIHGDSFIIFHSTRDDKERMKTPLDKILRFLVSRLIGMFPEQETSKRHAEFASKREAAISASLGDEVHNMVYIDNLITMREARGRGYASALVHMVTELADKEGRGAWLVSSNIANERFYNSLGFTTVERFTVGENNPAWDKPPVPIDIMTRKPPCEISVAEKPPALTNCSA</sequence>
<dbReference type="STRING" id="745531.A0A0C3SC75"/>
<evidence type="ECO:0000313" key="2">
    <source>
        <dbReference type="EMBL" id="KIP08590.1"/>
    </source>
</evidence>
<proteinExistence type="predicted"/>
<dbReference type="SUPFAM" id="SSF55729">
    <property type="entry name" value="Acyl-CoA N-acyltransferases (Nat)"/>
    <property type="match status" value="1"/>
</dbReference>
<dbReference type="InterPro" id="IPR016181">
    <property type="entry name" value="Acyl_CoA_acyltransferase"/>
</dbReference>
<dbReference type="CDD" id="cd04301">
    <property type="entry name" value="NAT_SF"/>
    <property type="match status" value="1"/>
</dbReference>
<dbReference type="EMBL" id="KN840477">
    <property type="protein sequence ID" value="KIP08590.1"/>
    <property type="molecule type" value="Genomic_DNA"/>
</dbReference>
<feature type="domain" description="N-acetyltransferase" evidence="1">
    <location>
        <begin position="88"/>
        <end position="226"/>
    </location>
</feature>
<dbReference type="PANTHER" id="PTHR42791">
    <property type="entry name" value="GNAT FAMILY ACETYLTRANSFERASE"/>
    <property type="match status" value="1"/>
</dbReference>
<dbReference type="OrthoDB" id="2744543at2759"/>
<name>A0A0C3SC75_PHLG1</name>
<gene>
    <name evidence="2" type="ORF">PHLGIDRAFT_117096</name>
</gene>
<dbReference type="Proteomes" id="UP000053257">
    <property type="component" value="Unassembled WGS sequence"/>
</dbReference>
<dbReference type="PROSITE" id="PS51186">
    <property type="entry name" value="GNAT"/>
    <property type="match status" value="1"/>
</dbReference>
<accession>A0A0C3SC75</accession>
<dbReference type="AlphaFoldDB" id="A0A0C3SC75"/>
<evidence type="ECO:0000313" key="3">
    <source>
        <dbReference type="Proteomes" id="UP000053257"/>
    </source>
</evidence>
<dbReference type="PANTHER" id="PTHR42791:SF1">
    <property type="entry name" value="N-ACETYLTRANSFERASE DOMAIN-CONTAINING PROTEIN"/>
    <property type="match status" value="1"/>
</dbReference>
<protein>
    <recommendedName>
        <fullName evidence="1">N-acetyltransferase domain-containing protein</fullName>
    </recommendedName>
</protein>
<organism evidence="2 3">
    <name type="scientific">Phlebiopsis gigantea (strain 11061_1 CR5-6)</name>
    <name type="common">White-rot fungus</name>
    <name type="synonym">Peniophora gigantea</name>
    <dbReference type="NCBI Taxonomy" id="745531"/>
    <lineage>
        <taxon>Eukaryota</taxon>
        <taxon>Fungi</taxon>
        <taxon>Dikarya</taxon>
        <taxon>Basidiomycota</taxon>
        <taxon>Agaricomycotina</taxon>
        <taxon>Agaricomycetes</taxon>
        <taxon>Polyporales</taxon>
        <taxon>Phanerochaetaceae</taxon>
        <taxon>Phlebiopsis</taxon>
    </lineage>
</organism>
<dbReference type="Gene3D" id="3.40.630.30">
    <property type="match status" value="1"/>
</dbReference>
<dbReference type="Pfam" id="PF00583">
    <property type="entry name" value="Acetyltransf_1"/>
    <property type="match status" value="1"/>
</dbReference>
<dbReference type="GO" id="GO:0016747">
    <property type="term" value="F:acyltransferase activity, transferring groups other than amino-acyl groups"/>
    <property type="evidence" value="ECO:0007669"/>
    <property type="project" value="InterPro"/>
</dbReference>